<evidence type="ECO:0000313" key="9">
    <source>
        <dbReference type="RefSeq" id="XP_006818238.1"/>
    </source>
</evidence>
<evidence type="ECO:0000256" key="3">
    <source>
        <dbReference type="ARBA" id="ARBA00022603"/>
    </source>
</evidence>
<evidence type="ECO:0000256" key="2">
    <source>
        <dbReference type="ARBA" id="ARBA00022552"/>
    </source>
</evidence>
<evidence type="ECO:0000259" key="7">
    <source>
        <dbReference type="Pfam" id="PF01728"/>
    </source>
</evidence>
<evidence type="ECO:0000313" key="8">
    <source>
        <dbReference type="Proteomes" id="UP000694865"/>
    </source>
</evidence>
<dbReference type="PANTHER" id="PTHR10920:SF18">
    <property type="entry name" value="RRNA METHYLTRANSFERASE 2, MITOCHONDRIAL"/>
    <property type="match status" value="1"/>
</dbReference>
<proteinExistence type="inferred from homology"/>
<keyword evidence="5" id="KW-0949">S-adenosyl-L-methionine</keyword>
<keyword evidence="4" id="KW-0808">Transferase</keyword>
<dbReference type="InterPro" id="IPR050082">
    <property type="entry name" value="RNA_methyltr_RlmE"/>
</dbReference>
<dbReference type="PIRSF" id="PIRSF005461">
    <property type="entry name" value="23S_rRNA_mtase"/>
    <property type="match status" value="1"/>
</dbReference>
<evidence type="ECO:0000256" key="4">
    <source>
        <dbReference type="ARBA" id="ARBA00022679"/>
    </source>
</evidence>
<keyword evidence="8" id="KW-1185">Reference proteome</keyword>
<organism evidence="8 9">
    <name type="scientific">Saccoglossus kowalevskii</name>
    <name type="common">Acorn worm</name>
    <dbReference type="NCBI Taxonomy" id="10224"/>
    <lineage>
        <taxon>Eukaryota</taxon>
        <taxon>Metazoa</taxon>
        <taxon>Hemichordata</taxon>
        <taxon>Enteropneusta</taxon>
        <taxon>Harrimaniidae</taxon>
        <taxon>Saccoglossus</taxon>
    </lineage>
</organism>
<gene>
    <name evidence="9" type="primary">LOC100370514</name>
</gene>
<dbReference type="InterPro" id="IPR002877">
    <property type="entry name" value="RNA_MeTrfase_FtsJ_dom"/>
</dbReference>
<dbReference type="Pfam" id="PF01728">
    <property type="entry name" value="FtsJ"/>
    <property type="match status" value="1"/>
</dbReference>
<dbReference type="PANTHER" id="PTHR10920">
    <property type="entry name" value="RIBOSOMAL RNA METHYLTRANSFERASE"/>
    <property type="match status" value="1"/>
</dbReference>
<protein>
    <recommendedName>
        <fullName evidence="6">rRNA methyltransferase 2, mitochondrial</fullName>
    </recommendedName>
</protein>
<evidence type="ECO:0000256" key="5">
    <source>
        <dbReference type="ARBA" id="ARBA00022691"/>
    </source>
</evidence>
<keyword evidence="3" id="KW-0489">Methyltransferase</keyword>
<comment type="similarity">
    <text evidence="1">Belongs to the class I-like SAM-binding methyltransferase superfamily. RNA methyltransferase RlmE family.</text>
</comment>
<dbReference type="InterPro" id="IPR029063">
    <property type="entry name" value="SAM-dependent_MTases_sf"/>
</dbReference>
<reference evidence="9" key="1">
    <citation type="submission" date="2025-08" db="UniProtKB">
        <authorList>
            <consortium name="RefSeq"/>
        </authorList>
    </citation>
    <scope>IDENTIFICATION</scope>
    <source>
        <tissue evidence="9">Testes</tissue>
    </source>
</reference>
<keyword evidence="2" id="KW-0698">rRNA processing</keyword>
<dbReference type="SUPFAM" id="SSF53335">
    <property type="entry name" value="S-adenosyl-L-methionine-dependent methyltransferases"/>
    <property type="match status" value="1"/>
</dbReference>
<dbReference type="RefSeq" id="XP_006818238.1">
    <property type="nucleotide sequence ID" value="XM_006818175.1"/>
</dbReference>
<dbReference type="Gene3D" id="3.40.50.150">
    <property type="entry name" value="Vaccinia Virus protein VP39"/>
    <property type="match status" value="1"/>
</dbReference>
<name>A0ABM0MDZ7_SACKO</name>
<dbReference type="GeneID" id="100370514"/>
<evidence type="ECO:0000256" key="1">
    <source>
        <dbReference type="ARBA" id="ARBA00009258"/>
    </source>
</evidence>
<evidence type="ECO:0000256" key="6">
    <source>
        <dbReference type="ARBA" id="ARBA00041184"/>
    </source>
</evidence>
<sequence length="245" mass="27534">MLLASFSRVCTRRFHRTTTVFKKSPTDLKGRSKSSQEWLSRQLNDPYVKRAQMGNYRARSAFKLIEIDDKYAILRPGSVVIDCGAAPGAWTQVTVERINAEGKDASHSKGQVISVDLKYFQPINGAVIIDQSDFTLESTQKLIFEQMQKNQADVIISDMAPNASGMHAMDHENIMVLCQAAFGFAKQVLRNNGIFLCKLWEGGQSGKFKKDLAKTFKTVKIVKPDSSRKDSAEMFFLARGFHRTV</sequence>
<dbReference type="InterPro" id="IPR015507">
    <property type="entry name" value="rRNA-MeTfrase_E"/>
</dbReference>
<accession>A0ABM0MDZ7</accession>
<feature type="domain" description="Ribosomal RNA methyltransferase FtsJ" evidence="7">
    <location>
        <begin position="56"/>
        <end position="241"/>
    </location>
</feature>
<dbReference type="Proteomes" id="UP000694865">
    <property type="component" value="Unplaced"/>
</dbReference>
<dbReference type="HAMAP" id="MF_01547">
    <property type="entry name" value="RNA_methyltr_E"/>
    <property type="match status" value="1"/>
</dbReference>